<dbReference type="Proteomes" id="UP001595647">
    <property type="component" value="Unassembled WGS sequence"/>
</dbReference>
<dbReference type="CDD" id="cd03137">
    <property type="entry name" value="GATase1_AraC_1"/>
    <property type="match status" value="1"/>
</dbReference>
<name>A0ABV7I561_9HYPH</name>
<dbReference type="SUPFAM" id="SSF46689">
    <property type="entry name" value="Homeodomain-like"/>
    <property type="match status" value="2"/>
</dbReference>
<keyword evidence="5" id="KW-1185">Reference proteome</keyword>
<reference evidence="5" key="1">
    <citation type="journal article" date="2019" name="Int. J. Syst. Evol. Microbiol.">
        <title>The Global Catalogue of Microorganisms (GCM) 10K type strain sequencing project: providing services to taxonomists for standard genome sequencing and annotation.</title>
        <authorList>
            <consortium name="The Broad Institute Genomics Platform"/>
            <consortium name="The Broad Institute Genome Sequencing Center for Infectious Disease"/>
            <person name="Wu L."/>
            <person name="Ma J."/>
        </authorList>
    </citation>
    <scope>NUCLEOTIDE SEQUENCE [LARGE SCALE GENOMIC DNA]</scope>
    <source>
        <strain evidence="5">KCTC 52231</strain>
    </source>
</reference>
<dbReference type="InterPro" id="IPR009057">
    <property type="entry name" value="Homeodomain-like_sf"/>
</dbReference>
<dbReference type="Pfam" id="PF01965">
    <property type="entry name" value="DJ-1_PfpI"/>
    <property type="match status" value="1"/>
</dbReference>
<dbReference type="InterPro" id="IPR029062">
    <property type="entry name" value="Class_I_gatase-like"/>
</dbReference>
<evidence type="ECO:0000313" key="5">
    <source>
        <dbReference type="Proteomes" id="UP001595647"/>
    </source>
</evidence>
<dbReference type="Gene3D" id="3.40.50.880">
    <property type="match status" value="1"/>
</dbReference>
<evidence type="ECO:0000313" key="4">
    <source>
        <dbReference type="EMBL" id="MFC3163326.1"/>
    </source>
</evidence>
<sequence>MTDDMQRLREIPVFMVVPPRALLLDIAGPMEVLRKANLVQEEVSFSVRYIGPAPTVGSSIGLQLAAVEPLPEELPEGSLVVVSGAADKPLGQVFDSRDEDTRLEAAIVAWLERAVLPGRRLVSICSGALLAARAGLLDGYECTTHHETTAELIRLAPTARVRENRLYVEDGERLTSAGITAGVDLMLHIVAKEAGHATALAVARYLVVYLRRGGADPQLSPWLEGRNHIHPAIHRAQDAVAADPARDWSVDELARVAVTSPRNLSRLFNEHTGMSVSDYVNRMRIALAHELVIGTRLDMESVAERAGFASTRQFRRAWNRLNSLPPSRARKLPHEHVHA</sequence>
<dbReference type="InterPro" id="IPR002818">
    <property type="entry name" value="DJ-1/PfpI"/>
</dbReference>
<keyword evidence="2" id="KW-0804">Transcription</keyword>
<accession>A0ABV7I561</accession>
<gene>
    <name evidence="4" type="ORF">ACFOHV_08550</name>
</gene>
<dbReference type="Gene3D" id="1.10.10.60">
    <property type="entry name" value="Homeodomain-like"/>
    <property type="match status" value="1"/>
</dbReference>
<evidence type="ECO:0000256" key="1">
    <source>
        <dbReference type="ARBA" id="ARBA00023015"/>
    </source>
</evidence>
<dbReference type="PANTHER" id="PTHR43130:SF3">
    <property type="entry name" value="HTH-TYPE TRANSCRIPTIONAL REGULATOR RV1931C"/>
    <property type="match status" value="1"/>
</dbReference>
<organism evidence="4 5">
    <name type="scientific">Ciceribacter thiooxidans</name>
    <dbReference type="NCBI Taxonomy" id="1969821"/>
    <lineage>
        <taxon>Bacteria</taxon>
        <taxon>Pseudomonadati</taxon>
        <taxon>Pseudomonadota</taxon>
        <taxon>Alphaproteobacteria</taxon>
        <taxon>Hyphomicrobiales</taxon>
        <taxon>Rhizobiaceae</taxon>
        <taxon>Ciceribacter</taxon>
    </lineage>
</organism>
<evidence type="ECO:0000259" key="3">
    <source>
        <dbReference type="PROSITE" id="PS01124"/>
    </source>
</evidence>
<feature type="domain" description="HTH araC/xylS-type" evidence="3">
    <location>
        <begin position="234"/>
        <end position="332"/>
    </location>
</feature>
<proteinExistence type="predicted"/>
<comment type="caution">
    <text evidence="4">The sequence shown here is derived from an EMBL/GenBank/DDBJ whole genome shotgun (WGS) entry which is preliminary data.</text>
</comment>
<dbReference type="InterPro" id="IPR052158">
    <property type="entry name" value="INH-QAR"/>
</dbReference>
<keyword evidence="1" id="KW-0805">Transcription regulation</keyword>
<dbReference type="Pfam" id="PF12833">
    <property type="entry name" value="HTH_18"/>
    <property type="match status" value="1"/>
</dbReference>
<dbReference type="SUPFAM" id="SSF52317">
    <property type="entry name" value="Class I glutamine amidotransferase-like"/>
    <property type="match status" value="1"/>
</dbReference>
<evidence type="ECO:0000256" key="2">
    <source>
        <dbReference type="ARBA" id="ARBA00023163"/>
    </source>
</evidence>
<dbReference type="EMBL" id="JBHRTG010000007">
    <property type="protein sequence ID" value="MFC3163326.1"/>
    <property type="molecule type" value="Genomic_DNA"/>
</dbReference>
<protein>
    <submittedName>
        <fullName evidence="4">GlxA family transcriptional regulator</fullName>
    </submittedName>
</protein>
<dbReference type="RefSeq" id="WP_182305629.1">
    <property type="nucleotide sequence ID" value="NZ_CP059896.1"/>
</dbReference>
<dbReference type="PROSITE" id="PS01124">
    <property type="entry name" value="HTH_ARAC_FAMILY_2"/>
    <property type="match status" value="1"/>
</dbReference>
<dbReference type="PANTHER" id="PTHR43130">
    <property type="entry name" value="ARAC-FAMILY TRANSCRIPTIONAL REGULATOR"/>
    <property type="match status" value="1"/>
</dbReference>
<dbReference type="InterPro" id="IPR018060">
    <property type="entry name" value="HTH_AraC"/>
</dbReference>
<dbReference type="SMART" id="SM00342">
    <property type="entry name" value="HTH_ARAC"/>
    <property type="match status" value="1"/>
</dbReference>